<dbReference type="AlphaFoldDB" id="A0AB32UZ70"/>
<dbReference type="InterPro" id="IPR036612">
    <property type="entry name" value="KH_dom_type_1_sf"/>
</dbReference>
<evidence type="ECO:0000313" key="4">
    <source>
        <dbReference type="Proteomes" id="UP000694886"/>
    </source>
</evidence>
<dbReference type="GO" id="GO:0006307">
    <property type="term" value="P:DNA alkylation repair"/>
    <property type="evidence" value="ECO:0007669"/>
    <property type="project" value="InterPro"/>
</dbReference>
<gene>
    <name evidence="5" type="primary">LOC18595979</name>
</gene>
<keyword evidence="1" id="KW-0694">RNA-binding</keyword>
<dbReference type="InterPro" id="IPR009097">
    <property type="entry name" value="Cyclic_Pdiesterase"/>
</dbReference>
<dbReference type="Gene3D" id="3.30.1370.10">
    <property type="entry name" value="K Homology domain, type 1"/>
    <property type="match status" value="1"/>
</dbReference>
<organism evidence="4 5">
    <name type="scientific">Theobroma cacao</name>
    <name type="common">Cacao</name>
    <name type="synonym">Cocoa</name>
    <dbReference type="NCBI Taxonomy" id="3641"/>
    <lineage>
        <taxon>Eukaryota</taxon>
        <taxon>Viridiplantae</taxon>
        <taxon>Streptophyta</taxon>
        <taxon>Embryophyta</taxon>
        <taxon>Tracheophyta</taxon>
        <taxon>Spermatophyta</taxon>
        <taxon>Magnoliopsida</taxon>
        <taxon>eudicotyledons</taxon>
        <taxon>Gunneridae</taxon>
        <taxon>Pentapetalae</taxon>
        <taxon>rosids</taxon>
        <taxon>malvids</taxon>
        <taxon>Malvales</taxon>
        <taxon>Malvaceae</taxon>
        <taxon>Byttnerioideae</taxon>
        <taxon>Theobroma</taxon>
    </lineage>
</organism>
<evidence type="ECO:0000313" key="5">
    <source>
        <dbReference type="RefSeq" id="XP_007024236.2"/>
    </source>
</evidence>
<sequence length="490" mass="54799">MVACRSLFRVVRLLKLTNTYVKLKPFNYFQGYYSYHSLSLDLRIGVAKKKLGTMDKKKRKIGTPVWKPVCTQPSSLEEHAIKDVMVESENGSEMQEVNEVTNATVSPKALEDDIEDGALKEEPVLSDEKHSLSVEIGASLIQFVRGKEGSTKEKIEKEMGVQIILPSSKQEDSIMIEGTSADSVTKASKEIQHIIDEAVKTPSLDYSHFVSLPLAIHPELVDKLVDFQNSILGISDACVDDNQEDNSDGDTSGDEAQEQQLGKGPDMAVEVKVSDDKKSVKVDVSGIPLVSYVPKESKSSNLSDLGIEKSIFIKPKTFHLTVLMLKLWNKERVNLAAEVLKSISSKVMDALDNRPIFVRLKGLNCMRGSLARARVVYAPVEEIGSENRLLCACEVIINAFVEAGLVLEKDARHELKLHATVMNARHRKRKGKRGKFDSFDARGIFKQFGSEEWGEYLIREAHLSQRFKFDENGYYHCCASIPFPENMQVD</sequence>
<dbReference type="PANTHER" id="PTHR13360">
    <property type="entry name" value="ACTIVATING SIGNAL COINTEGRATOR 1 COMPLEX SUBUNIT 1"/>
    <property type="match status" value="1"/>
</dbReference>
<dbReference type="Gene3D" id="3.90.1140.10">
    <property type="entry name" value="Cyclic phosphodiesterase"/>
    <property type="match status" value="1"/>
</dbReference>
<dbReference type="InterPro" id="IPR019510">
    <property type="entry name" value="AKAP7-like_phosphoesterase"/>
</dbReference>
<dbReference type="InterPro" id="IPR009210">
    <property type="entry name" value="ASCC1"/>
</dbReference>
<dbReference type="InterPro" id="IPR004087">
    <property type="entry name" value="KH_dom"/>
</dbReference>
<dbReference type="GO" id="GO:0003723">
    <property type="term" value="F:RNA binding"/>
    <property type="evidence" value="ECO:0007669"/>
    <property type="project" value="UniProtKB-UniRule"/>
</dbReference>
<dbReference type="KEGG" id="tcc:18595979"/>
<dbReference type="GeneID" id="18595979"/>
<evidence type="ECO:0000259" key="3">
    <source>
        <dbReference type="SMART" id="SM00322"/>
    </source>
</evidence>
<accession>A0AB32UZ70</accession>
<dbReference type="Proteomes" id="UP000694886">
    <property type="component" value="Chromosome 6"/>
</dbReference>
<dbReference type="SUPFAM" id="SSF55144">
    <property type="entry name" value="LigT-like"/>
    <property type="match status" value="1"/>
</dbReference>
<dbReference type="SMART" id="SM00322">
    <property type="entry name" value="KH"/>
    <property type="match status" value="1"/>
</dbReference>
<dbReference type="RefSeq" id="XP_007024236.2">
    <property type="nucleotide sequence ID" value="XM_007024174.2"/>
</dbReference>
<dbReference type="Pfam" id="PF00013">
    <property type="entry name" value="KH_1"/>
    <property type="match status" value="1"/>
</dbReference>
<dbReference type="PANTHER" id="PTHR13360:SF1">
    <property type="entry name" value="ACTIVATING SIGNAL COINTEGRATOR 1 COMPLEX SUBUNIT 1"/>
    <property type="match status" value="1"/>
</dbReference>
<feature type="region of interest" description="Disordered" evidence="2">
    <location>
        <begin position="238"/>
        <end position="266"/>
    </location>
</feature>
<dbReference type="Gramene" id="Tc06v2_t007770.1">
    <property type="protein sequence ID" value="Tc06v2_p007770.1"/>
    <property type="gene ID" value="Tc06v2_g007770"/>
</dbReference>
<name>A0AB32UZ70_THECC</name>
<evidence type="ECO:0000256" key="1">
    <source>
        <dbReference type="PROSITE-ProRule" id="PRU00117"/>
    </source>
</evidence>
<dbReference type="PROSITE" id="PS50084">
    <property type="entry name" value="KH_TYPE_1"/>
    <property type="match status" value="1"/>
</dbReference>
<proteinExistence type="predicted"/>
<dbReference type="Pfam" id="PF10469">
    <property type="entry name" value="AKAP7_NLS"/>
    <property type="match status" value="1"/>
</dbReference>
<dbReference type="SUPFAM" id="SSF54791">
    <property type="entry name" value="Eukaryotic type KH-domain (KH-domain type I)"/>
    <property type="match status" value="1"/>
</dbReference>
<feature type="domain" description="K Homology" evidence="3">
    <location>
        <begin position="128"/>
        <end position="196"/>
    </location>
</feature>
<dbReference type="InterPro" id="IPR004088">
    <property type="entry name" value="KH_dom_type_1"/>
</dbReference>
<reference evidence="4" key="1">
    <citation type="journal article" date="1997" name="Nucleic Acids Res.">
        <title>tRNAscan-SE: a program for improved detection of transfer RNA genes in genomic sequence.</title>
        <authorList>
            <person name="Lowe T.M."/>
            <person name="Eddy S.R."/>
        </authorList>
    </citation>
    <scope>NUCLEOTIDE SEQUENCE [LARGE SCALE GENOMIC DNA]</scope>
    <source>
        <strain evidence="4">r\B97-61/B2</strain>
    </source>
</reference>
<evidence type="ECO:0000256" key="2">
    <source>
        <dbReference type="SAM" id="MobiDB-lite"/>
    </source>
</evidence>
<feature type="compositionally biased region" description="Acidic residues" evidence="2">
    <location>
        <begin position="238"/>
        <end position="257"/>
    </location>
</feature>
<reference evidence="5" key="2">
    <citation type="submission" date="2025-08" db="UniProtKB">
        <authorList>
            <consortium name="RefSeq"/>
        </authorList>
    </citation>
    <scope>IDENTIFICATION</scope>
</reference>
<protein>
    <submittedName>
        <fullName evidence="5">Uncharacterized protein LOC18595979 isoform X1</fullName>
    </submittedName>
</protein>